<dbReference type="EMBL" id="DYVY01000147">
    <property type="protein sequence ID" value="HJF94887.1"/>
    <property type="molecule type" value="Genomic_DNA"/>
</dbReference>
<dbReference type="InterPro" id="IPR050194">
    <property type="entry name" value="Glycosyltransferase_grp1"/>
</dbReference>
<proteinExistence type="predicted"/>
<feature type="domain" description="Glycosyl transferase family 1" evidence="1">
    <location>
        <begin position="220"/>
        <end position="336"/>
    </location>
</feature>
<dbReference type="InterPro" id="IPR028098">
    <property type="entry name" value="Glyco_trans_4-like_N"/>
</dbReference>
<dbReference type="GO" id="GO:0016757">
    <property type="term" value="F:glycosyltransferase activity"/>
    <property type="evidence" value="ECO:0007669"/>
    <property type="project" value="TreeGrafter"/>
</dbReference>
<dbReference type="PANTHER" id="PTHR45947:SF3">
    <property type="entry name" value="SULFOQUINOVOSYL TRANSFERASE SQD2"/>
    <property type="match status" value="1"/>
</dbReference>
<dbReference type="Proteomes" id="UP000769156">
    <property type="component" value="Unassembled WGS sequence"/>
</dbReference>
<organism evidence="3 4">
    <name type="scientific">Lachnoclostridium phocaeense</name>
    <dbReference type="NCBI Taxonomy" id="1871021"/>
    <lineage>
        <taxon>Bacteria</taxon>
        <taxon>Bacillati</taxon>
        <taxon>Bacillota</taxon>
        <taxon>Clostridia</taxon>
        <taxon>Lachnospirales</taxon>
        <taxon>Lachnospiraceae</taxon>
    </lineage>
</organism>
<accession>A0A921LGI5</accession>
<reference evidence="3" key="2">
    <citation type="submission" date="2021-09" db="EMBL/GenBank/DDBJ databases">
        <authorList>
            <person name="Gilroy R."/>
        </authorList>
    </citation>
    <scope>NUCLEOTIDE SEQUENCE</scope>
    <source>
        <strain evidence="3">ChiSjej5B23-16112</strain>
    </source>
</reference>
<name>A0A921LGI5_9FIRM</name>
<dbReference type="Pfam" id="PF00534">
    <property type="entry name" value="Glycos_transf_1"/>
    <property type="match status" value="1"/>
</dbReference>
<dbReference type="AlphaFoldDB" id="A0A921LGI5"/>
<dbReference type="InterPro" id="IPR001296">
    <property type="entry name" value="Glyco_trans_1"/>
</dbReference>
<comment type="caution">
    <text evidence="3">The sequence shown here is derived from an EMBL/GenBank/DDBJ whole genome shotgun (WGS) entry which is preliminary data.</text>
</comment>
<dbReference type="Pfam" id="PF13439">
    <property type="entry name" value="Glyco_transf_4"/>
    <property type="match status" value="1"/>
</dbReference>
<gene>
    <name evidence="3" type="ORF">K8V82_08870</name>
</gene>
<dbReference type="PANTHER" id="PTHR45947">
    <property type="entry name" value="SULFOQUINOVOSYL TRANSFERASE SQD2"/>
    <property type="match status" value="1"/>
</dbReference>
<dbReference type="SUPFAM" id="SSF53756">
    <property type="entry name" value="UDP-Glycosyltransferase/glycogen phosphorylase"/>
    <property type="match status" value="1"/>
</dbReference>
<dbReference type="CDD" id="cd03801">
    <property type="entry name" value="GT4_PimA-like"/>
    <property type="match status" value="1"/>
</dbReference>
<dbReference type="Gene3D" id="3.40.50.2000">
    <property type="entry name" value="Glycogen Phosphorylase B"/>
    <property type="match status" value="2"/>
</dbReference>
<sequence length="418" mass="46910">MRILSVTAQKPDSTGSGVYLTEVVRELGREGHLQAVLAGVYREDEVRLPGGVDFFPVYFRSEELPFAIPGMSDKMPYESTVYSTMDDRMVRVYMEVFRRKIKEAVESFHPDLILCHHLYLVTALVRDCAREIPVYGFCHNTDLRQMKKHDLQRDFICEHMRELDGIFALHQAQKEEILEMYKVEESRVHIAGTGYNDRIFFRKADRVMEEEKANDGGTSHPVRLAFAGKVSQEKGVASLIRSLALVETGGRELQLTLAGGNGDEGELGRIRTLAEACPCPVIFAGRLPQEKLADVYNESDVFVLPSFYEGLPLTVMEALACGCKVVVTDLPGIRPFMETYVSHAPVFYVEPPRMRRGAEPCPEDLPVFERKLAEKIGESICAEQVHGPDLDRISWKAVCGRILEAAAGSESGKSFRTN</sequence>
<evidence type="ECO:0000313" key="4">
    <source>
        <dbReference type="Proteomes" id="UP000769156"/>
    </source>
</evidence>
<evidence type="ECO:0000259" key="1">
    <source>
        <dbReference type="Pfam" id="PF00534"/>
    </source>
</evidence>
<reference evidence="3" key="1">
    <citation type="journal article" date="2021" name="PeerJ">
        <title>Extensive microbial diversity within the chicken gut microbiome revealed by metagenomics and culture.</title>
        <authorList>
            <person name="Gilroy R."/>
            <person name="Ravi A."/>
            <person name="Getino M."/>
            <person name="Pursley I."/>
            <person name="Horton D.L."/>
            <person name="Alikhan N.F."/>
            <person name="Baker D."/>
            <person name="Gharbi K."/>
            <person name="Hall N."/>
            <person name="Watson M."/>
            <person name="Adriaenssens E.M."/>
            <person name="Foster-Nyarko E."/>
            <person name="Jarju S."/>
            <person name="Secka A."/>
            <person name="Antonio M."/>
            <person name="Oren A."/>
            <person name="Chaudhuri R.R."/>
            <person name="La Ragione R."/>
            <person name="Hildebrand F."/>
            <person name="Pallen M.J."/>
        </authorList>
    </citation>
    <scope>NUCLEOTIDE SEQUENCE</scope>
    <source>
        <strain evidence="3">ChiSjej5B23-16112</strain>
    </source>
</reference>
<protein>
    <submittedName>
        <fullName evidence="3">Glycosyltransferase</fullName>
    </submittedName>
</protein>
<evidence type="ECO:0000313" key="3">
    <source>
        <dbReference type="EMBL" id="HJF94887.1"/>
    </source>
</evidence>
<feature type="domain" description="Glycosyltransferase subfamily 4-like N-terminal" evidence="2">
    <location>
        <begin position="15"/>
        <end position="196"/>
    </location>
</feature>
<evidence type="ECO:0000259" key="2">
    <source>
        <dbReference type="Pfam" id="PF13439"/>
    </source>
</evidence>